<organism evidence="1 2">
    <name type="scientific">Saccharothrix saharensis</name>
    <dbReference type="NCBI Taxonomy" id="571190"/>
    <lineage>
        <taxon>Bacteria</taxon>
        <taxon>Bacillati</taxon>
        <taxon>Actinomycetota</taxon>
        <taxon>Actinomycetes</taxon>
        <taxon>Pseudonocardiales</taxon>
        <taxon>Pseudonocardiaceae</taxon>
        <taxon>Saccharothrix</taxon>
    </lineage>
</organism>
<gene>
    <name evidence="1" type="ORF">FHX81_1962</name>
</gene>
<name>A0A543J9Z6_9PSEU</name>
<evidence type="ECO:0000313" key="2">
    <source>
        <dbReference type="Proteomes" id="UP000316628"/>
    </source>
</evidence>
<dbReference type="OrthoDB" id="3481153at2"/>
<reference evidence="1 2" key="1">
    <citation type="submission" date="2019-06" db="EMBL/GenBank/DDBJ databases">
        <title>Sequencing the genomes of 1000 actinobacteria strains.</title>
        <authorList>
            <person name="Klenk H.-P."/>
        </authorList>
    </citation>
    <scope>NUCLEOTIDE SEQUENCE [LARGE SCALE GENOMIC DNA]</scope>
    <source>
        <strain evidence="1 2">DSM 45456</strain>
    </source>
</reference>
<accession>A0A543J9Z6</accession>
<dbReference type="RefSeq" id="WP_141977100.1">
    <property type="nucleotide sequence ID" value="NZ_VFPP01000001.1"/>
</dbReference>
<protein>
    <submittedName>
        <fullName evidence="1">Uncharacterized protein</fullName>
    </submittedName>
</protein>
<sequence>MLRTVLGLANRVVTGLVSGVLALPRIADALVQLTPLVQALPQVAELRSTLERLEQLATFLANEMPEALHQLEAVQRQLAELEPRIAALAGNTGQLDESIRVLAAALGPLQGTAERLGRLVDRLPERKRRTQALPGSAVGDR</sequence>
<evidence type="ECO:0000313" key="1">
    <source>
        <dbReference type="EMBL" id="TQM79652.1"/>
    </source>
</evidence>
<dbReference type="Proteomes" id="UP000316628">
    <property type="component" value="Unassembled WGS sequence"/>
</dbReference>
<comment type="caution">
    <text evidence="1">The sequence shown here is derived from an EMBL/GenBank/DDBJ whole genome shotgun (WGS) entry which is preliminary data.</text>
</comment>
<proteinExistence type="predicted"/>
<dbReference type="AlphaFoldDB" id="A0A543J9Z6"/>
<dbReference type="EMBL" id="VFPP01000001">
    <property type="protein sequence ID" value="TQM79652.1"/>
    <property type="molecule type" value="Genomic_DNA"/>
</dbReference>
<keyword evidence="2" id="KW-1185">Reference proteome</keyword>